<name>A0A0D2AJT4_9PEZI</name>
<dbReference type="InterPro" id="IPR001619">
    <property type="entry name" value="Sec1-like"/>
</dbReference>
<sequence>MGLNVIQSQKDDILNAIRNATRGDWKVLVVDEQTKKLLDNVLKEDDILNENITNIEILEQKRQAQDMDAVYILAPLPYVVDCVMADLERGRYRRSWLLWTSIVPPVLRQRIDRSQIAQSQVADFRVINIEYYPRESQLVTFRDPWSFPKLYHPACSNLVPQTIADIAQKVVATCVSLGEYPTIRYYAPLNPEPSHEAHVLCSHLANAIQNEIDTYAKWNQNFPPPSNRPRGALYVVDRSFDLFAPFVHEFTFQAMVHDLLPIKEGDKVTYRTVINQGEENEEVRDMEISEKDAIWTKYRHTFMANTISGIEADFQKFVKDNPHFQNSNAATTNINTIKTMLAGLPQFQEMKEAYSLNVNMATACMDIFQKHQLSELGSLEQCLATGLDEDYKKPKNVADQLIRMLDEDAVVPPDRLRLIAMYVLFKNGLLPSDIRLLCNHAGLSAQDEEVLHNLELLGARVFKQLKDTRPPPSSMFSRKPPPAPSEEDSFLSRFVPNLKLLLEKHVAGTLDFNLFPFVRPDPSQQQADANAAIPSSSLRSAKPTWARNKLSSTEPRQRVIVVMAGGATYSEARSCYEITKETSRDVALVTSHMLTPGLWMRQLGDLSQERRRLGIPQDQPPKQAPKHLFEDDRPQPPPMVKAPQLGSAGAAATPNPPPGSVIPPVQHMQNLRVNGNGPSHSRPGSNASGGPGFIKLSGSPAPSESGKKEKKEKKHHFGFGSSKK</sequence>
<proteinExistence type="inferred from homology"/>
<organism evidence="3 4">
    <name type="scientific">Verruconis gallopava</name>
    <dbReference type="NCBI Taxonomy" id="253628"/>
    <lineage>
        <taxon>Eukaryota</taxon>
        <taxon>Fungi</taxon>
        <taxon>Dikarya</taxon>
        <taxon>Ascomycota</taxon>
        <taxon>Pezizomycotina</taxon>
        <taxon>Dothideomycetes</taxon>
        <taxon>Pleosporomycetidae</taxon>
        <taxon>Venturiales</taxon>
        <taxon>Sympoventuriaceae</taxon>
        <taxon>Verruconis</taxon>
    </lineage>
</organism>
<evidence type="ECO:0000256" key="1">
    <source>
        <dbReference type="ARBA" id="ARBA00009884"/>
    </source>
</evidence>
<dbReference type="Gene3D" id="1.25.40.60">
    <property type="match status" value="1"/>
</dbReference>
<protein>
    <recommendedName>
        <fullName evidence="5">Sec1-like protein</fullName>
    </recommendedName>
</protein>
<dbReference type="STRING" id="253628.A0A0D2AJT4"/>
<dbReference type="PANTHER" id="PTHR11679">
    <property type="entry name" value="VESICLE PROTEIN SORTING-ASSOCIATED"/>
    <property type="match status" value="1"/>
</dbReference>
<accession>A0A0D2AJT4</accession>
<dbReference type="AlphaFoldDB" id="A0A0D2AJT4"/>
<feature type="compositionally biased region" description="Polar residues" evidence="2">
    <location>
        <begin position="667"/>
        <end position="686"/>
    </location>
</feature>
<reference evidence="3 4" key="1">
    <citation type="submission" date="2015-01" db="EMBL/GenBank/DDBJ databases">
        <title>The Genome Sequence of Ochroconis gallopava CBS43764.</title>
        <authorList>
            <consortium name="The Broad Institute Genomics Platform"/>
            <person name="Cuomo C."/>
            <person name="de Hoog S."/>
            <person name="Gorbushina A."/>
            <person name="Stielow B."/>
            <person name="Teixiera M."/>
            <person name="Abouelleil A."/>
            <person name="Chapman S.B."/>
            <person name="Priest M."/>
            <person name="Young S.K."/>
            <person name="Wortman J."/>
            <person name="Nusbaum C."/>
            <person name="Birren B."/>
        </authorList>
    </citation>
    <scope>NUCLEOTIDE SEQUENCE [LARGE SCALE GENOMIC DNA]</scope>
    <source>
        <strain evidence="3 4">CBS 43764</strain>
    </source>
</reference>
<dbReference type="InterPro" id="IPR027482">
    <property type="entry name" value="Sec1-like_dom2"/>
</dbReference>
<dbReference type="FunCoup" id="A0A0D2AJT4">
    <property type="interactions" value="783"/>
</dbReference>
<dbReference type="Proteomes" id="UP000053259">
    <property type="component" value="Unassembled WGS sequence"/>
</dbReference>
<dbReference type="Gene3D" id="3.40.50.2060">
    <property type="match status" value="1"/>
</dbReference>
<dbReference type="VEuPathDB" id="FungiDB:PV09_09067"/>
<feature type="region of interest" description="Disordered" evidence="2">
    <location>
        <begin position="615"/>
        <end position="724"/>
    </location>
</feature>
<dbReference type="GO" id="GO:0016192">
    <property type="term" value="P:vesicle-mediated transport"/>
    <property type="evidence" value="ECO:0007669"/>
    <property type="project" value="InterPro"/>
</dbReference>
<dbReference type="RefSeq" id="XP_016209073.1">
    <property type="nucleotide sequence ID" value="XM_016363059.1"/>
</dbReference>
<dbReference type="InterPro" id="IPR043127">
    <property type="entry name" value="Sec-1-like_dom3a"/>
</dbReference>
<gene>
    <name evidence="3" type="ORF">PV09_09067</name>
</gene>
<dbReference type="Gene3D" id="3.40.50.1910">
    <property type="match status" value="1"/>
</dbReference>
<comment type="similarity">
    <text evidence="1">Belongs to the STXBP/unc-18/SEC1 family.</text>
</comment>
<keyword evidence="4" id="KW-1185">Reference proteome</keyword>
<evidence type="ECO:0000313" key="4">
    <source>
        <dbReference type="Proteomes" id="UP000053259"/>
    </source>
</evidence>
<dbReference type="Gene3D" id="3.90.830.10">
    <property type="entry name" value="Syntaxin Binding Protein 1, Chain A, domain 2"/>
    <property type="match status" value="1"/>
</dbReference>
<dbReference type="EMBL" id="KN847581">
    <property type="protein sequence ID" value="KIV99203.1"/>
    <property type="molecule type" value="Genomic_DNA"/>
</dbReference>
<dbReference type="InterPro" id="IPR043154">
    <property type="entry name" value="Sec-1-like_dom1"/>
</dbReference>
<evidence type="ECO:0008006" key="5">
    <source>
        <dbReference type="Google" id="ProtNLM"/>
    </source>
</evidence>
<feature type="compositionally biased region" description="Basic residues" evidence="2">
    <location>
        <begin position="708"/>
        <end position="724"/>
    </location>
</feature>
<dbReference type="InParanoid" id="A0A0D2AJT4"/>
<evidence type="ECO:0000313" key="3">
    <source>
        <dbReference type="EMBL" id="KIV99203.1"/>
    </source>
</evidence>
<dbReference type="PIRSF" id="PIRSF005715">
    <property type="entry name" value="VPS45_Sec1"/>
    <property type="match status" value="1"/>
</dbReference>
<dbReference type="HOGENOM" id="CLU_009210_1_0_1"/>
<evidence type="ECO:0000256" key="2">
    <source>
        <dbReference type="SAM" id="MobiDB-lite"/>
    </source>
</evidence>
<feature type="region of interest" description="Disordered" evidence="2">
    <location>
        <begin position="466"/>
        <end position="488"/>
    </location>
</feature>
<dbReference type="SUPFAM" id="SSF56815">
    <property type="entry name" value="Sec1/munc18-like (SM) proteins"/>
    <property type="match status" value="1"/>
</dbReference>
<dbReference type="InterPro" id="IPR036045">
    <property type="entry name" value="Sec1-like_sf"/>
</dbReference>
<dbReference type="GeneID" id="27317040"/>
<dbReference type="OrthoDB" id="2228at2759"/>
<dbReference type="Pfam" id="PF00995">
    <property type="entry name" value="Sec1"/>
    <property type="match status" value="1"/>
</dbReference>